<feature type="transmembrane region" description="Helical" evidence="1">
    <location>
        <begin position="114"/>
        <end position="140"/>
    </location>
</feature>
<name>A0A173E057_9CHLA</name>
<proteinExistence type="predicted"/>
<feature type="transmembrane region" description="Helical" evidence="1">
    <location>
        <begin position="20"/>
        <end position="40"/>
    </location>
</feature>
<organism evidence="2 3">
    <name type="scientific">Chlamydia gallinacea 08-1274/3</name>
    <dbReference type="NCBI Taxonomy" id="1143323"/>
    <lineage>
        <taxon>Bacteria</taxon>
        <taxon>Pseudomonadati</taxon>
        <taxon>Chlamydiota</taxon>
        <taxon>Chlamydiia</taxon>
        <taxon>Chlamydiales</taxon>
        <taxon>Chlamydiaceae</taxon>
        <taxon>Chlamydia/Chlamydophila group</taxon>
        <taxon>Chlamydia</taxon>
    </lineage>
</organism>
<dbReference type="GeneID" id="81478519"/>
<dbReference type="Proteomes" id="UP000019147">
    <property type="component" value="Chromosome"/>
</dbReference>
<keyword evidence="1" id="KW-0472">Membrane</keyword>
<dbReference type="EMBL" id="CP015840">
    <property type="protein sequence ID" value="ANG66523.1"/>
    <property type="molecule type" value="Genomic_DNA"/>
</dbReference>
<accession>A0A173E057</accession>
<feature type="transmembrane region" description="Helical" evidence="1">
    <location>
        <begin position="87"/>
        <end position="108"/>
    </location>
</feature>
<dbReference type="AlphaFoldDB" id="A0A173E057"/>
<reference evidence="2 3" key="1">
    <citation type="journal article" date="2014" name="Syst. Appl. Microbiol.">
        <title>Evidence for the existence of two new members of the family Chlamydiaceae and proposal of Chlamydia avium sp. nov. and Chlamydia gallinacea sp. nov.</title>
        <authorList>
            <person name="Sachse K."/>
            <person name="Laroucau K."/>
            <person name="Riege K."/>
            <person name="Wehner S."/>
            <person name="Dilcher M."/>
            <person name="Creasy H.H."/>
            <person name="Weidmann M."/>
            <person name="Myers G."/>
            <person name="Vorimore F."/>
            <person name="Vicari N."/>
            <person name="Magnino S."/>
            <person name="Liebler-Tenorio E."/>
            <person name="Ruettger A."/>
            <person name="Bavoil P.M."/>
            <person name="Hufert F.T."/>
            <person name="Rossello-Mora R."/>
            <person name="Marz M."/>
        </authorList>
    </citation>
    <scope>NUCLEOTIDE SEQUENCE [LARGE SCALE GENOMIC DNA]</scope>
    <source>
        <strain evidence="2 3">08-1274/3</strain>
    </source>
</reference>
<evidence type="ECO:0000256" key="1">
    <source>
        <dbReference type="SAM" id="Phobius"/>
    </source>
</evidence>
<dbReference type="KEGG" id="cgz:M787_004265"/>
<gene>
    <name evidence="2" type="ORF">M787_004265</name>
</gene>
<dbReference type="RefSeq" id="WP_021828343.1">
    <property type="nucleotide sequence ID" value="NZ_CP015840.1"/>
</dbReference>
<keyword evidence="1" id="KW-1133">Transmembrane helix</keyword>
<dbReference type="STRING" id="1143323.M787_004265"/>
<sequence>MSSNNLGPLAPLGAPFPPKLFHSNCLMNLFGAIPIVGIFVGSQRILAISQYYDNLNKEGIRVSQVIIKSYGDCYITMNANAYKTGHYVRGVLEITGLGVILVIFELALKLFCCLVAGVCAVLAIPLISVMGLGGSIILVIQEIFFNTLKKVSLDS</sequence>
<evidence type="ECO:0000313" key="2">
    <source>
        <dbReference type="EMBL" id="ANG66523.1"/>
    </source>
</evidence>
<dbReference type="OrthoDB" id="19226at2"/>
<protein>
    <submittedName>
        <fullName evidence="2">Uncharacterized protein</fullName>
    </submittedName>
</protein>
<evidence type="ECO:0000313" key="3">
    <source>
        <dbReference type="Proteomes" id="UP000019147"/>
    </source>
</evidence>
<keyword evidence="1" id="KW-0812">Transmembrane</keyword>